<dbReference type="VEuPathDB" id="FungiDB:HZS61_007786"/>
<dbReference type="Pfam" id="PF12013">
    <property type="entry name" value="OrsD"/>
    <property type="match status" value="1"/>
</dbReference>
<evidence type="ECO:0000313" key="2">
    <source>
        <dbReference type="EMBL" id="RKK56327.1"/>
    </source>
</evidence>
<evidence type="ECO:0000256" key="1">
    <source>
        <dbReference type="SAM" id="MobiDB-lite"/>
    </source>
</evidence>
<accession>A0A420M7L3</accession>
<feature type="compositionally biased region" description="Low complexity" evidence="1">
    <location>
        <begin position="158"/>
        <end position="170"/>
    </location>
</feature>
<sequence>MGLDSFTYDPDHRVIVCRPCGTCLVPRPTSWKSHLRAQPHRMRGEELRLTIEQLSSYSLRPVDELRQWRVDRKRPCRPIEGLTVYEGYICCTDDAECDYCTRRIEKMHDHMPAHGKRASQYTDDRPLWRSCRLQTYFTAKGLIDYFVIDDPSISPRSGAAGAAGAVSGPPTLGSSLPISPSSQEEGKLFEDLKADVIRASRDLEEKASVVEGIDESRADRVPWLIHTGFTTHLRGLRDTEIISSYALPRSIDPLDDGICSEDDEDDDDHNDDDENKGDGTSRTATDLRRILAAAEGMLRDAYRLCSDKSPERKMTQQRAKRLSNFRGEDSKLSSIKADKFRSFKNESSLTSYFRIQKQLLAYYYRTVFRADGHFTRERDDQIVPRDTIEATSMQQQAMKNIISILRRQDKMARGKDGKNSDDDDDDDDDHDHADNCNEGNGVVDGDCELKHAIRKFCISLICQTVGSRPFRSAILSFCAMKSRKKSWTRQSDKEQRRLCTWHKPGNFNSNLSALTWTAQLILFDFVCFQKQDDEDRIPDLLDQMCKKYFQQMTETPYGHILQWRLYLFVASSTELATYQARWSLDGEMVDYMGKQLRMEQVSQLALSEFRQAHSLLYDELLFGMEDVAPIEAWRLNDDLDLEDYGASWMTDSRNREILAGTHDALLRQIEGRASLRRVFIRPDQRGLRKSGGGGGSGGRTCLCPKAMAIHEAHVQEFLRRMLTLIQVLPGPPLRSPELLSITYINTGPRRRSVLIWEKLVMIHVRYHKSQKRTGAEKDNIRFLPPAVGDLLLTYLAFVPPLRQVFLRQSKPGALLSPYLWSKLGGEVWRDGMVSSCLRRACTRAEVPQFQVAWWRQVAASITKEKFSPKKQANFHLHEIATLDEVEDETELADLAGMSNHSFRTFNFAYQPFSIHVGGYMFEKHIQNEMALLNHRGQH</sequence>
<feature type="region of interest" description="Disordered" evidence="1">
    <location>
        <begin position="405"/>
        <end position="435"/>
    </location>
</feature>
<reference evidence="2 3" key="1">
    <citation type="journal article" date="2018" name="Sci. Rep.">
        <title>Characterisation of pathogen-specific regions and novel effector candidates in Fusarium oxysporum f. sp. cepae.</title>
        <authorList>
            <person name="Armitage A.D."/>
            <person name="Taylor A."/>
            <person name="Sobczyk M.K."/>
            <person name="Baxter L."/>
            <person name="Greenfield B.P."/>
            <person name="Bates H.J."/>
            <person name="Wilson F."/>
            <person name="Jackson A.C."/>
            <person name="Ott S."/>
            <person name="Harrison R.J."/>
            <person name="Clarkson J.P."/>
        </authorList>
    </citation>
    <scope>NUCLEOTIDE SEQUENCE [LARGE SCALE GENOMIC DNA]</scope>
    <source>
        <strain evidence="2 3">Fo_A13</strain>
    </source>
</reference>
<feature type="region of interest" description="Disordered" evidence="1">
    <location>
        <begin position="253"/>
        <end position="284"/>
    </location>
</feature>
<dbReference type="EMBL" id="MRCX01000958">
    <property type="protein sequence ID" value="RKK56327.1"/>
    <property type="molecule type" value="Genomic_DNA"/>
</dbReference>
<feature type="compositionally biased region" description="Acidic residues" evidence="1">
    <location>
        <begin position="253"/>
        <end position="275"/>
    </location>
</feature>
<comment type="caution">
    <text evidence="2">The sequence shown here is derived from an EMBL/GenBank/DDBJ whole genome shotgun (WGS) entry which is preliminary data.</text>
</comment>
<dbReference type="VEuPathDB" id="FungiDB:HZS61_003249"/>
<organism evidence="2 3">
    <name type="scientific">Fusarium oxysporum</name>
    <name type="common">Fusarium vascular wilt</name>
    <dbReference type="NCBI Taxonomy" id="5507"/>
    <lineage>
        <taxon>Eukaryota</taxon>
        <taxon>Fungi</taxon>
        <taxon>Dikarya</taxon>
        <taxon>Ascomycota</taxon>
        <taxon>Pezizomycotina</taxon>
        <taxon>Sordariomycetes</taxon>
        <taxon>Hypocreomycetidae</taxon>
        <taxon>Hypocreales</taxon>
        <taxon>Nectriaceae</taxon>
        <taxon>Fusarium</taxon>
        <taxon>Fusarium oxysporum species complex</taxon>
    </lineage>
</organism>
<evidence type="ECO:0000313" key="3">
    <source>
        <dbReference type="Proteomes" id="UP000285084"/>
    </source>
</evidence>
<feature type="compositionally biased region" description="Basic and acidic residues" evidence="1">
    <location>
        <begin position="406"/>
        <end position="420"/>
    </location>
</feature>
<dbReference type="VEuPathDB" id="FungiDB:FOMG_17169"/>
<protein>
    <submittedName>
        <fullName evidence="2">Uncharacterized protein</fullName>
    </submittedName>
</protein>
<dbReference type="InterPro" id="IPR022698">
    <property type="entry name" value="OrsD"/>
</dbReference>
<dbReference type="VEuPathDB" id="FungiDB:FOXG_04692"/>
<gene>
    <name evidence="2" type="ORF">BFJ69_g17664</name>
</gene>
<dbReference type="VEuPathDB" id="FungiDB:FOZG_17932"/>
<feature type="region of interest" description="Disordered" evidence="1">
    <location>
        <begin position="158"/>
        <end position="185"/>
    </location>
</feature>
<name>A0A420M7L3_FUSOX</name>
<proteinExistence type="predicted"/>
<feature type="compositionally biased region" description="Polar residues" evidence="1">
    <location>
        <begin position="172"/>
        <end position="183"/>
    </location>
</feature>
<dbReference type="Proteomes" id="UP000285084">
    <property type="component" value="Unassembled WGS sequence"/>
</dbReference>
<dbReference type="VEuPathDB" id="FungiDB:FOC4_g10000051"/>
<dbReference type="VEuPathDB" id="FungiDB:FOC1_g10000535"/>
<dbReference type="AlphaFoldDB" id="A0A420M7L3"/>